<protein>
    <submittedName>
        <fullName evidence="2">Uncharacterized protein</fullName>
    </submittedName>
</protein>
<organism evidence="2 3">
    <name type="scientific">Cercophora scortea</name>
    <dbReference type="NCBI Taxonomy" id="314031"/>
    <lineage>
        <taxon>Eukaryota</taxon>
        <taxon>Fungi</taxon>
        <taxon>Dikarya</taxon>
        <taxon>Ascomycota</taxon>
        <taxon>Pezizomycotina</taxon>
        <taxon>Sordariomycetes</taxon>
        <taxon>Sordariomycetidae</taxon>
        <taxon>Sordariales</taxon>
        <taxon>Lasiosphaeriaceae</taxon>
        <taxon>Cercophora</taxon>
    </lineage>
</organism>
<feature type="chain" id="PRO_5041953544" evidence="1">
    <location>
        <begin position="24"/>
        <end position="70"/>
    </location>
</feature>
<accession>A0AAE0IXG5</accession>
<feature type="signal peptide" evidence="1">
    <location>
        <begin position="1"/>
        <end position="23"/>
    </location>
</feature>
<comment type="caution">
    <text evidence="2">The sequence shown here is derived from an EMBL/GenBank/DDBJ whole genome shotgun (WGS) entry which is preliminary data.</text>
</comment>
<dbReference type="AlphaFoldDB" id="A0AAE0IXG5"/>
<name>A0AAE0IXG5_9PEZI</name>
<reference evidence="2" key="2">
    <citation type="submission" date="2023-06" db="EMBL/GenBank/DDBJ databases">
        <authorList>
            <consortium name="Lawrence Berkeley National Laboratory"/>
            <person name="Haridas S."/>
            <person name="Hensen N."/>
            <person name="Bonometti L."/>
            <person name="Westerberg I."/>
            <person name="Brannstrom I.O."/>
            <person name="Guillou S."/>
            <person name="Cros-Aarteil S."/>
            <person name="Calhoun S."/>
            <person name="Kuo A."/>
            <person name="Mondo S."/>
            <person name="Pangilinan J."/>
            <person name="Riley R."/>
            <person name="Labutti K."/>
            <person name="Andreopoulos B."/>
            <person name="Lipzen A."/>
            <person name="Chen C."/>
            <person name="Yanf M."/>
            <person name="Daum C."/>
            <person name="Ng V."/>
            <person name="Clum A."/>
            <person name="Steindorff A."/>
            <person name="Ohm R."/>
            <person name="Martin F."/>
            <person name="Silar P."/>
            <person name="Natvig D."/>
            <person name="Lalanne C."/>
            <person name="Gautier V."/>
            <person name="Ament-Velasquez S.L."/>
            <person name="Kruys A."/>
            <person name="Hutchinson M.I."/>
            <person name="Powell A.J."/>
            <person name="Barry K."/>
            <person name="Miller A.N."/>
            <person name="Grigoriev I.V."/>
            <person name="Debuchy R."/>
            <person name="Gladieux P."/>
            <person name="Thoren M.H."/>
            <person name="Johannesson H."/>
        </authorList>
    </citation>
    <scope>NUCLEOTIDE SEQUENCE</scope>
    <source>
        <strain evidence="2">SMH4131-1</strain>
    </source>
</reference>
<dbReference type="EMBL" id="JAUEPO010000002">
    <property type="protein sequence ID" value="KAK3332880.1"/>
    <property type="molecule type" value="Genomic_DNA"/>
</dbReference>
<evidence type="ECO:0000313" key="2">
    <source>
        <dbReference type="EMBL" id="KAK3332880.1"/>
    </source>
</evidence>
<keyword evidence="3" id="KW-1185">Reference proteome</keyword>
<dbReference type="Proteomes" id="UP001286456">
    <property type="component" value="Unassembled WGS sequence"/>
</dbReference>
<evidence type="ECO:0000256" key="1">
    <source>
        <dbReference type="SAM" id="SignalP"/>
    </source>
</evidence>
<proteinExistence type="predicted"/>
<sequence>MAWAPGRPFLLLFLLLSVLSVHKTKIPAGFGHPASFFLCQPCPGFALPRPISRSSEPSLSLESCYHFTKR</sequence>
<gene>
    <name evidence="2" type="ORF">B0T19DRAFT_416677</name>
</gene>
<reference evidence="2" key="1">
    <citation type="journal article" date="2023" name="Mol. Phylogenet. Evol.">
        <title>Genome-scale phylogeny and comparative genomics of the fungal order Sordariales.</title>
        <authorList>
            <person name="Hensen N."/>
            <person name="Bonometti L."/>
            <person name="Westerberg I."/>
            <person name="Brannstrom I.O."/>
            <person name="Guillou S."/>
            <person name="Cros-Aarteil S."/>
            <person name="Calhoun S."/>
            <person name="Haridas S."/>
            <person name="Kuo A."/>
            <person name="Mondo S."/>
            <person name="Pangilinan J."/>
            <person name="Riley R."/>
            <person name="LaButti K."/>
            <person name="Andreopoulos B."/>
            <person name="Lipzen A."/>
            <person name="Chen C."/>
            <person name="Yan M."/>
            <person name="Daum C."/>
            <person name="Ng V."/>
            <person name="Clum A."/>
            <person name="Steindorff A."/>
            <person name="Ohm R.A."/>
            <person name="Martin F."/>
            <person name="Silar P."/>
            <person name="Natvig D.O."/>
            <person name="Lalanne C."/>
            <person name="Gautier V."/>
            <person name="Ament-Velasquez S.L."/>
            <person name="Kruys A."/>
            <person name="Hutchinson M.I."/>
            <person name="Powell A.J."/>
            <person name="Barry K."/>
            <person name="Miller A.N."/>
            <person name="Grigoriev I.V."/>
            <person name="Debuchy R."/>
            <person name="Gladieux P."/>
            <person name="Hiltunen Thoren M."/>
            <person name="Johannesson H."/>
        </authorList>
    </citation>
    <scope>NUCLEOTIDE SEQUENCE</scope>
    <source>
        <strain evidence="2">SMH4131-1</strain>
    </source>
</reference>
<evidence type="ECO:0000313" key="3">
    <source>
        <dbReference type="Proteomes" id="UP001286456"/>
    </source>
</evidence>
<keyword evidence="1" id="KW-0732">Signal</keyword>